<dbReference type="Pfam" id="PF14269">
    <property type="entry name" value="Arylsulfotran_2"/>
    <property type="match status" value="1"/>
</dbReference>
<comment type="caution">
    <text evidence="2">The sequence shown here is derived from an EMBL/GenBank/DDBJ whole genome shotgun (WGS) entry which is preliminary data.</text>
</comment>
<keyword evidence="3" id="KW-1185">Reference proteome</keyword>
<dbReference type="AlphaFoldDB" id="A0AAJ0D4G8"/>
<proteinExistence type="predicted"/>
<accession>A0AAJ0D4G8</accession>
<dbReference type="EMBL" id="JAWDJX010000236">
    <property type="protein sequence ID" value="KAK3045474.1"/>
    <property type="molecule type" value="Genomic_DNA"/>
</dbReference>
<dbReference type="PANTHER" id="PTHR35340:SF8">
    <property type="entry name" value="ASST-DOMAIN-CONTAINING PROTEIN"/>
    <property type="match status" value="1"/>
</dbReference>
<evidence type="ECO:0000313" key="2">
    <source>
        <dbReference type="EMBL" id="KAK3045474.1"/>
    </source>
</evidence>
<dbReference type="InterPro" id="IPR053143">
    <property type="entry name" value="Arylsulfate_ST"/>
</dbReference>
<name>A0AAJ0D4G8_9PEZI</name>
<protein>
    <recommendedName>
        <fullName evidence="4">Arylsulfotransferase</fullName>
    </recommendedName>
</protein>
<dbReference type="Proteomes" id="UP001271007">
    <property type="component" value="Unassembled WGS sequence"/>
</dbReference>
<evidence type="ECO:0008006" key="4">
    <source>
        <dbReference type="Google" id="ProtNLM"/>
    </source>
</evidence>
<evidence type="ECO:0000313" key="3">
    <source>
        <dbReference type="Proteomes" id="UP001271007"/>
    </source>
</evidence>
<dbReference type="PANTHER" id="PTHR35340">
    <property type="entry name" value="PQQ ENZYME REPEAT PROTEIN-RELATED"/>
    <property type="match status" value="1"/>
</dbReference>
<keyword evidence="1" id="KW-1133">Transmembrane helix</keyword>
<reference evidence="2" key="1">
    <citation type="submission" date="2023-04" db="EMBL/GenBank/DDBJ databases">
        <title>Black Yeasts Isolated from many extreme environments.</title>
        <authorList>
            <person name="Coleine C."/>
            <person name="Stajich J.E."/>
            <person name="Selbmann L."/>
        </authorList>
    </citation>
    <scope>NUCLEOTIDE SEQUENCE</scope>
    <source>
        <strain evidence="2">CCFEE 5312</strain>
    </source>
</reference>
<organism evidence="2 3">
    <name type="scientific">Extremus antarcticus</name>
    <dbReference type="NCBI Taxonomy" id="702011"/>
    <lineage>
        <taxon>Eukaryota</taxon>
        <taxon>Fungi</taxon>
        <taxon>Dikarya</taxon>
        <taxon>Ascomycota</taxon>
        <taxon>Pezizomycotina</taxon>
        <taxon>Dothideomycetes</taxon>
        <taxon>Dothideomycetidae</taxon>
        <taxon>Mycosphaerellales</taxon>
        <taxon>Extremaceae</taxon>
        <taxon>Extremus</taxon>
    </lineage>
</organism>
<gene>
    <name evidence="2" type="ORF">LTR09_012937</name>
</gene>
<sequence>MWTAPHIFDSRGELIWSGSVCIKPALGNRIPELTASVLLQYLSRQYNAFDFRLSNVLGEDMLSFLYPRNRTAILLDTAYNVRHIVPIAEEGMMVDMHEIHLEDNGTRALLFHDQRKSVTHEQSRMVGYMNRNCTINDNLFHELDVANGFEPIFTWSSAEHIGLYESSEVEGSLPQRCSQYWDFIHVNSLDKFPDGSFLMSSRHTDTIYKIAPDGEIIWRLGGVVSDFRANFKFARQHNARIISSNETHTFLSFFDNATRTPMQEPTADSSRGMIVELRTSPQRMVARVAQEFLHPDGPGNYVVARSNVQVLPNGIVWVCWVDGLLSTEHTPDGLLIRKARVKQDWLKSYRTYKFSFVGKPSAPPDVHSLATGSDEDNTTTTLVHVSWNGATEVKTWNLYKTDDVGKIDSPEPVAALPRAGFETALSYKGFAPYVVAEAMGCHGDVLGRSEVIQTVVSARLSTVTIARESDWLNMMNRRTDTTRQAIWLIHMIYINPSVIFASGLFCGMTLLVASKALWKAKWSRRLNDSGYKQLPQHDELKKP</sequence>
<keyword evidence="1" id="KW-0812">Transmembrane</keyword>
<feature type="transmembrane region" description="Helical" evidence="1">
    <location>
        <begin position="498"/>
        <end position="518"/>
    </location>
</feature>
<dbReference type="InterPro" id="IPR039535">
    <property type="entry name" value="ASST-like"/>
</dbReference>
<evidence type="ECO:0000256" key="1">
    <source>
        <dbReference type="SAM" id="Phobius"/>
    </source>
</evidence>
<keyword evidence="1" id="KW-0472">Membrane</keyword>